<dbReference type="AlphaFoldDB" id="A0A078FQ44"/>
<dbReference type="PANTHER" id="PTHR33509:SF39">
    <property type="entry name" value="LATE EMBRYOGENIS ABUNDANT PROTEIN 2"/>
    <property type="match status" value="1"/>
</dbReference>
<reference evidence="4 5" key="1">
    <citation type="journal article" date="2014" name="Science">
        <title>Plant genetics. Early allopolyploid evolution in the post-Neolithic Brassica napus oilseed genome.</title>
        <authorList>
            <person name="Chalhoub B."/>
            <person name="Denoeud F."/>
            <person name="Liu S."/>
            <person name="Parkin I.A."/>
            <person name="Tang H."/>
            <person name="Wang X."/>
            <person name="Chiquet J."/>
            <person name="Belcram H."/>
            <person name="Tong C."/>
            <person name="Samans B."/>
            <person name="Correa M."/>
            <person name="Da Silva C."/>
            <person name="Just J."/>
            <person name="Falentin C."/>
            <person name="Koh C.S."/>
            <person name="Le Clainche I."/>
            <person name="Bernard M."/>
            <person name="Bento P."/>
            <person name="Noel B."/>
            <person name="Labadie K."/>
            <person name="Alberti A."/>
            <person name="Charles M."/>
            <person name="Arnaud D."/>
            <person name="Guo H."/>
            <person name="Daviaud C."/>
            <person name="Alamery S."/>
            <person name="Jabbari K."/>
            <person name="Zhao M."/>
            <person name="Edger P.P."/>
            <person name="Chelaifa H."/>
            <person name="Tack D."/>
            <person name="Lassalle G."/>
            <person name="Mestiri I."/>
            <person name="Schnel N."/>
            <person name="Le Paslier M.C."/>
            <person name="Fan G."/>
            <person name="Renault V."/>
            <person name="Bayer P.E."/>
            <person name="Golicz A.A."/>
            <person name="Manoli S."/>
            <person name="Lee T.H."/>
            <person name="Thi V.H."/>
            <person name="Chalabi S."/>
            <person name="Hu Q."/>
            <person name="Fan C."/>
            <person name="Tollenaere R."/>
            <person name="Lu Y."/>
            <person name="Battail C."/>
            <person name="Shen J."/>
            <person name="Sidebottom C.H."/>
            <person name="Wang X."/>
            <person name="Canaguier A."/>
            <person name="Chauveau A."/>
            <person name="Berard A."/>
            <person name="Deniot G."/>
            <person name="Guan M."/>
            <person name="Liu Z."/>
            <person name="Sun F."/>
            <person name="Lim Y.P."/>
            <person name="Lyons E."/>
            <person name="Town C.D."/>
            <person name="Bancroft I."/>
            <person name="Wang X."/>
            <person name="Meng J."/>
            <person name="Ma J."/>
            <person name="Pires J.C."/>
            <person name="King G.J."/>
            <person name="Brunel D."/>
            <person name="Delourme R."/>
            <person name="Renard M."/>
            <person name="Aury J.M."/>
            <person name="Adams K.L."/>
            <person name="Batley J."/>
            <person name="Snowdon R.J."/>
            <person name="Tost J."/>
            <person name="Edwards D."/>
            <person name="Zhou Y."/>
            <person name="Hua W."/>
            <person name="Sharpe A.G."/>
            <person name="Paterson A.H."/>
            <person name="Guan C."/>
            <person name="Wincker P."/>
        </authorList>
    </citation>
    <scope>NUCLEOTIDE SEQUENCE [LARGE SCALE GENOMIC DNA]</scope>
    <source>
        <strain evidence="5">cv. Darmor-bzh</strain>
    </source>
</reference>
<dbReference type="EMBL" id="KP315906">
    <property type="protein sequence ID" value="ALH47212.1"/>
    <property type="molecule type" value="mRNA"/>
</dbReference>
<evidence type="ECO:0000313" key="3">
    <source>
        <dbReference type="EMBL" id="ALH47212.1"/>
    </source>
</evidence>
<evidence type="ECO:0000256" key="1">
    <source>
        <dbReference type="ARBA" id="ARBA00007086"/>
    </source>
</evidence>
<evidence type="ECO:0000256" key="2">
    <source>
        <dbReference type="SAM" id="MobiDB-lite"/>
    </source>
</evidence>
<gene>
    <name evidence="4" type="primary">BnaC05g01450D</name>
    <name evidence="3" type="synonym">LEA3</name>
    <name evidence="4" type="ORF">GSBRNA2T00085468001</name>
</gene>
<dbReference type="STRING" id="3708.A0A078FQ44"/>
<dbReference type="KEGG" id="bna:106402178"/>
<dbReference type="Pfam" id="PF03242">
    <property type="entry name" value="LEA_3a"/>
    <property type="match status" value="1"/>
</dbReference>
<dbReference type="EMBL" id="LK032052">
    <property type="protein sequence ID" value="CDY15266.1"/>
    <property type="molecule type" value="Genomic_DNA"/>
</dbReference>
<dbReference type="GeneID" id="106402178"/>
<accession>A0A078FQ44</accession>
<reference evidence="3" key="3">
    <citation type="submission" date="2014-12" db="EMBL/GenBank/DDBJ databases">
        <title>Cloning and function analysis of LEA_3 (late embryogenesis abundant) in Brassica Napus.</title>
        <authorList>
            <person name="Liang Y."/>
            <person name="Li M."/>
        </authorList>
    </citation>
    <scope>NUCLEOTIDE SEQUENCE</scope>
</reference>
<reference evidence="4" key="2">
    <citation type="submission" date="2014-06" db="EMBL/GenBank/DDBJ databases">
        <authorList>
            <person name="Genoscope - CEA"/>
        </authorList>
    </citation>
    <scope>NUCLEOTIDE SEQUENCE</scope>
</reference>
<sequence length="98" mass="10254">MARSLSTAKTLSVIVAGEFSNAIFRRGFAVAADTALHGSVGSGGTTASASAMKKNVGEESSEKAPWIPDPKTGYYRPATVSQEIDPAELRAVLLNNKQ</sequence>
<evidence type="ECO:0000313" key="5">
    <source>
        <dbReference type="Proteomes" id="UP000028999"/>
    </source>
</evidence>
<evidence type="ECO:0000313" key="4">
    <source>
        <dbReference type="EMBL" id="CDY15266.1"/>
    </source>
</evidence>
<organism evidence="4 5">
    <name type="scientific">Brassica napus</name>
    <name type="common">Rape</name>
    <dbReference type="NCBI Taxonomy" id="3708"/>
    <lineage>
        <taxon>Eukaryota</taxon>
        <taxon>Viridiplantae</taxon>
        <taxon>Streptophyta</taxon>
        <taxon>Embryophyta</taxon>
        <taxon>Tracheophyta</taxon>
        <taxon>Spermatophyta</taxon>
        <taxon>Magnoliopsida</taxon>
        <taxon>eudicotyledons</taxon>
        <taxon>Gunneridae</taxon>
        <taxon>Pentapetalae</taxon>
        <taxon>rosids</taxon>
        <taxon>malvids</taxon>
        <taxon>Brassicales</taxon>
        <taxon>Brassicaceae</taxon>
        <taxon>Brassiceae</taxon>
        <taxon>Brassica</taxon>
    </lineage>
</organism>
<dbReference type="InterPro" id="IPR004926">
    <property type="entry name" value="LEA_3a"/>
</dbReference>
<dbReference type="PaxDb" id="3708-A0A078FQ44"/>
<dbReference type="Proteomes" id="UP000028999">
    <property type="component" value="Unassembled WGS sequence"/>
</dbReference>
<name>A0A078FQ44_BRANA</name>
<proteinExistence type="evidence at transcript level"/>
<dbReference type="PANTHER" id="PTHR33509">
    <property type="entry name" value="LATE EMBRYOGENIS ABUNDANT PROTEIN 2-RELATED"/>
    <property type="match status" value="1"/>
</dbReference>
<dbReference type="Gramene" id="CDY15266">
    <property type="protein sequence ID" value="CDY15266"/>
    <property type="gene ID" value="GSBRNA2T00085468001"/>
</dbReference>
<comment type="similarity">
    <text evidence="1">Belongs to the LEA type 3 family.</text>
</comment>
<dbReference type="GO" id="GO:0006950">
    <property type="term" value="P:response to stress"/>
    <property type="evidence" value="ECO:0000318"/>
    <property type="project" value="GO_Central"/>
</dbReference>
<protein>
    <submittedName>
        <fullName evidence="4">BnaC05g01450D protein</fullName>
    </submittedName>
    <submittedName>
        <fullName evidence="3">Late embryogenesis abundant group 3</fullName>
    </submittedName>
</protein>
<dbReference type="OMA" id="RSNMMMN"/>
<dbReference type="OrthoDB" id="1936089at2759"/>
<feature type="region of interest" description="Disordered" evidence="2">
    <location>
        <begin position="40"/>
        <end position="72"/>
    </location>
</feature>
<keyword evidence="5" id="KW-1185">Reference proteome</keyword>